<evidence type="ECO:0000256" key="2">
    <source>
        <dbReference type="ARBA" id="ARBA00022490"/>
    </source>
</evidence>
<dbReference type="Gene3D" id="1.10.287.1040">
    <property type="entry name" value="Exonuclease VII, small subunit"/>
    <property type="match status" value="1"/>
</dbReference>
<dbReference type="InterPro" id="IPR003761">
    <property type="entry name" value="Exonuc_VII_S"/>
</dbReference>
<dbReference type="RefSeq" id="WP_023635437.1">
    <property type="nucleotide sequence ID" value="NZ_CP009622.1"/>
</dbReference>
<evidence type="ECO:0000256" key="4">
    <source>
        <dbReference type="ARBA" id="ARBA00022801"/>
    </source>
</evidence>
<evidence type="ECO:0000313" key="8">
    <source>
        <dbReference type="Proteomes" id="UP000029910"/>
    </source>
</evidence>
<comment type="catalytic activity">
    <reaction evidence="6">
        <text>Exonucleolytic cleavage in either 5'- to 3'- or 3'- to 5'-direction to yield nucleoside 5'-phosphates.</text>
        <dbReference type="EC" id="3.1.11.6"/>
    </reaction>
</comment>
<name>A0ABM5RR71_9CORY</name>
<reference evidence="7 8" key="1">
    <citation type="journal article" date="2015" name="Genome Announc.">
        <title>Genome Sequence of Corynebacterium ulcerans Strain FRC11.</title>
        <authorList>
            <person name="Benevides Lde J."/>
            <person name="Viana M.V."/>
            <person name="Mariano D.C."/>
            <person name="Rocha Fde S."/>
            <person name="Bagano P.C."/>
            <person name="Folador E.L."/>
            <person name="Pereira F.L."/>
            <person name="Dorella F.A."/>
            <person name="Leal C.A."/>
            <person name="Carvalho A.F."/>
            <person name="Soares Sde C."/>
            <person name="Carneiro A."/>
            <person name="Ramos R."/>
            <person name="Badell-Ocando E."/>
            <person name="Guiso N."/>
            <person name="Silva A."/>
            <person name="Figueiredo H."/>
            <person name="Azevedo V."/>
            <person name="Guimaraes L.C."/>
        </authorList>
    </citation>
    <scope>NUCLEOTIDE SEQUENCE [LARGE SCALE GENOMIC DNA]</scope>
    <source>
        <strain evidence="8">FRC0011</strain>
    </source>
</reference>
<dbReference type="EC" id="3.1.11.6" evidence="6"/>
<dbReference type="NCBIfam" id="TIGR01280">
    <property type="entry name" value="xseB"/>
    <property type="match status" value="1"/>
</dbReference>
<gene>
    <name evidence="6 7" type="primary">xseB</name>
    <name evidence="7" type="ORF">CulFRC11_0791</name>
</gene>
<dbReference type="PANTHER" id="PTHR34137">
    <property type="entry name" value="EXODEOXYRIBONUCLEASE 7 SMALL SUBUNIT"/>
    <property type="match status" value="1"/>
</dbReference>
<evidence type="ECO:0000313" key="7">
    <source>
        <dbReference type="EMBL" id="AIU32377.1"/>
    </source>
</evidence>
<keyword evidence="3 6" id="KW-0540">Nuclease</keyword>
<dbReference type="InterPro" id="IPR037004">
    <property type="entry name" value="Exonuc_VII_ssu_sf"/>
</dbReference>
<protein>
    <recommendedName>
        <fullName evidence="6">Exodeoxyribonuclease 7 small subunit</fullName>
        <ecNumber evidence="6">3.1.11.6</ecNumber>
    </recommendedName>
    <alternativeName>
        <fullName evidence="6">Exodeoxyribonuclease VII small subunit</fullName>
        <shortName evidence="6">Exonuclease VII small subunit</shortName>
    </alternativeName>
</protein>
<dbReference type="Proteomes" id="UP000029910">
    <property type="component" value="Chromosome"/>
</dbReference>
<keyword evidence="4 6" id="KW-0378">Hydrolase</keyword>
<comment type="subcellular location">
    <subcellularLocation>
        <location evidence="6">Cytoplasm</location>
    </subcellularLocation>
</comment>
<keyword evidence="2 6" id="KW-0963">Cytoplasm</keyword>
<evidence type="ECO:0000256" key="3">
    <source>
        <dbReference type="ARBA" id="ARBA00022722"/>
    </source>
</evidence>
<evidence type="ECO:0000256" key="5">
    <source>
        <dbReference type="ARBA" id="ARBA00022839"/>
    </source>
</evidence>
<comment type="function">
    <text evidence="6">Bidirectionally degrades single-stranded DNA into large acid-insoluble oligonucleotides, which are then degraded further into small acid-soluble oligonucleotides.</text>
</comment>
<dbReference type="PANTHER" id="PTHR34137:SF1">
    <property type="entry name" value="EXODEOXYRIBONUCLEASE 7 SMALL SUBUNIT"/>
    <property type="match status" value="1"/>
</dbReference>
<comment type="subunit">
    <text evidence="6">Heterooligomer composed of large and small subunits.</text>
</comment>
<keyword evidence="5 6" id="KW-0269">Exonuclease</keyword>
<dbReference type="SUPFAM" id="SSF116842">
    <property type="entry name" value="XseB-like"/>
    <property type="match status" value="1"/>
</dbReference>
<organism evidence="7 8">
    <name type="scientific">Corynebacterium ramonii</name>
    <dbReference type="NCBI Taxonomy" id="3026968"/>
    <lineage>
        <taxon>Bacteria</taxon>
        <taxon>Bacillati</taxon>
        <taxon>Actinomycetota</taxon>
        <taxon>Actinomycetes</taxon>
        <taxon>Mycobacteriales</taxon>
        <taxon>Corynebacteriaceae</taxon>
        <taxon>Corynebacterium</taxon>
    </lineage>
</organism>
<sequence length="96" mass="10576">MNSDVIGRGTGEDSFTAIEQLSYEQARNELAEIVRILELGQMNLDESLTYWERGEALAKRCEEHLAGAAHRVEQALAQGTEKTAAKHPADDGEDAF</sequence>
<evidence type="ECO:0000256" key="1">
    <source>
        <dbReference type="ARBA" id="ARBA00009998"/>
    </source>
</evidence>
<dbReference type="HAMAP" id="MF_00337">
    <property type="entry name" value="Exonuc_7_S"/>
    <property type="match status" value="1"/>
</dbReference>
<dbReference type="Pfam" id="PF02609">
    <property type="entry name" value="Exonuc_VII_S"/>
    <property type="match status" value="1"/>
</dbReference>
<keyword evidence="8" id="KW-1185">Reference proteome</keyword>
<comment type="similarity">
    <text evidence="1 6">Belongs to the XseB family.</text>
</comment>
<dbReference type="EMBL" id="CP009622">
    <property type="protein sequence ID" value="AIU32377.1"/>
    <property type="molecule type" value="Genomic_DNA"/>
</dbReference>
<evidence type="ECO:0000256" key="6">
    <source>
        <dbReference type="HAMAP-Rule" id="MF_00337"/>
    </source>
</evidence>
<dbReference type="NCBIfam" id="NF002139">
    <property type="entry name" value="PRK00977.1-3"/>
    <property type="match status" value="1"/>
</dbReference>
<accession>A0ABM5RR71</accession>
<proteinExistence type="inferred from homology"/>